<feature type="chain" id="PRO_5046263032" description="Glycosyltransferase family 15 protein" evidence="5">
    <location>
        <begin position="30"/>
        <end position="910"/>
    </location>
</feature>
<dbReference type="Pfam" id="PF01793">
    <property type="entry name" value="Glyco_transf_15"/>
    <property type="match status" value="1"/>
</dbReference>
<evidence type="ECO:0000313" key="7">
    <source>
        <dbReference type="Proteomes" id="UP001437256"/>
    </source>
</evidence>
<evidence type="ECO:0000256" key="2">
    <source>
        <dbReference type="ARBA" id="ARBA00022679"/>
    </source>
</evidence>
<dbReference type="PANTHER" id="PTHR31121">
    <property type="entry name" value="ALPHA-1,2 MANNOSYLTRANSFERASE KTR1"/>
    <property type="match status" value="1"/>
</dbReference>
<evidence type="ECO:0000313" key="6">
    <source>
        <dbReference type="EMBL" id="KAL0056802.1"/>
    </source>
</evidence>
<keyword evidence="4" id="KW-0472">Membrane</keyword>
<sequence>MPRYVKLSMLLLAILSALFFLYSLHRETGENVKLLTGSKAQQQENSTENSTPDSETRLANATFVILARNWEVDGVVRSIQNIEDRFNAGRYPYVLLNDDDFSDEFKRRVSIMTPARVEFGVIPKEHWNQPSWIDEDKASKARETMKAQKVKYGDNVQYRNMCRFNSGFFFRHELLQKYKWYWRIEPDVKFHCDIKTDPFLFMEENDKVYSFTIAVYEIPATILSLWGHVRAFINDHPEYVAKDNSMSFLSNNHGTTYNLCHFWSNFEIADMDFWRGPAYTAFFEYLDSKGGFYYEVRASASFLPHAHHLAISVGEMPPSTASLPVYSFGKIKFTFSRILDINMMIGVTALYERKYGRREGVLAIKETALTTTAGAPARSTGTASWESAMNNHSFVRPHHYPRIQPKFIHGIHHLESIIHIMMKALAALTAPLQKKPPSNRPLTDLPPLSPSGVSSAVRPASRSMTDPSPYNLTIPSQTASLTYDPQRGPNSSASDGWELWYSAIDERPWIRQGQGADFHISTKAGASVNFNWLGTAIYVYGAGTKESYRFSVDGQDIGQTFDVQEGGLLRSKDGMQYKEHNATLKVIGQEMVAFQYADLTIGLGYPGNENKNQTIPAVIEDGRSVQPNPFFVFQNDSLGWRLDSNKSSIPSQDGSFTRITRQMLTDKPNDRLSFNVNSTSALILWGSFFQDHLPKRVTIFPDPRPNSSDVSRSTDIYDISQYLDYQQVLYWESGLDRNKEYRVEVSNIVSRSDPMMLAFNELQLLDGGPPPPVAPVSSVPPNSEPTGQLVVAHHNPLATKYIAVIVVLSVLFLVAVGAGAFWFCKRAKRKRGANVIYNGVLDDELPSHPAVALATSRSFREIDAGPLPPQYDHSWASVPTGDGSEASTPRVQTSEVAQNGGKQWKKWADK</sequence>
<dbReference type="InterPro" id="IPR029044">
    <property type="entry name" value="Nucleotide-diphossugar_trans"/>
</dbReference>
<protein>
    <recommendedName>
        <fullName evidence="8">Glycosyltransferase family 15 protein</fullName>
    </recommendedName>
</protein>
<gene>
    <name evidence="6" type="ORF">AAF712_016586</name>
</gene>
<dbReference type="SUPFAM" id="SSF53448">
    <property type="entry name" value="Nucleotide-diphospho-sugar transferases"/>
    <property type="match status" value="1"/>
</dbReference>
<accession>A0ABR2Z8I9</accession>
<dbReference type="Gene3D" id="3.90.550.10">
    <property type="entry name" value="Spore Coat Polysaccharide Biosynthesis Protein SpsA, Chain A"/>
    <property type="match status" value="1"/>
</dbReference>
<feature type="region of interest" description="Disordered" evidence="3">
    <location>
        <begin position="435"/>
        <end position="493"/>
    </location>
</feature>
<dbReference type="Proteomes" id="UP001437256">
    <property type="component" value="Unassembled WGS sequence"/>
</dbReference>
<proteinExistence type="inferred from homology"/>
<evidence type="ECO:0000256" key="1">
    <source>
        <dbReference type="ARBA" id="ARBA00007677"/>
    </source>
</evidence>
<evidence type="ECO:0008006" key="8">
    <source>
        <dbReference type="Google" id="ProtNLM"/>
    </source>
</evidence>
<feature type="signal peptide" evidence="5">
    <location>
        <begin position="1"/>
        <end position="29"/>
    </location>
</feature>
<evidence type="ECO:0000256" key="4">
    <source>
        <dbReference type="SAM" id="Phobius"/>
    </source>
</evidence>
<dbReference type="CDD" id="cd12087">
    <property type="entry name" value="TM_EGFR-like"/>
    <property type="match status" value="1"/>
</dbReference>
<comment type="caution">
    <text evidence="6">The sequence shown here is derived from an EMBL/GenBank/DDBJ whole genome shotgun (WGS) entry which is preliminary data.</text>
</comment>
<keyword evidence="5" id="KW-0732">Signal</keyword>
<keyword evidence="7" id="KW-1185">Reference proteome</keyword>
<feature type="region of interest" description="Disordered" evidence="3">
    <location>
        <begin position="867"/>
        <end position="910"/>
    </location>
</feature>
<feature type="non-terminal residue" evidence="6">
    <location>
        <position position="910"/>
    </location>
</feature>
<organism evidence="6 7">
    <name type="scientific">Marasmius tenuissimus</name>
    <dbReference type="NCBI Taxonomy" id="585030"/>
    <lineage>
        <taxon>Eukaryota</taxon>
        <taxon>Fungi</taxon>
        <taxon>Dikarya</taxon>
        <taxon>Basidiomycota</taxon>
        <taxon>Agaricomycotina</taxon>
        <taxon>Agaricomycetes</taxon>
        <taxon>Agaricomycetidae</taxon>
        <taxon>Agaricales</taxon>
        <taxon>Marasmiineae</taxon>
        <taxon>Marasmiaceae</taxon>
        <taxon>Marasmius</taxon>
    </lineage>
</organism>
<feature type="compositionally biased region" description="Polar residues" evidence="3">
    <location>
        <begin position="462"/>
        <end position="493"/>
    </location>
</feature>
<name>A0ABR2Z8I9_9AGAR</name>
<keyword evidence="2" id="KW-0808">Transferase</keyword>
<dbReference type="Gene3D" id="2.60.120.260">
    <property type="entry name" value="Galactose-binding domain-like"/>
    <property type="match status" value="1"/>
</dbReference>
<keyword evidence="4" id="KW-1133">Transmembrane helix</keyword>
<evidence type="ECO:0000256" key="3">
    <source>
        <dbReference type="SAM" id="MobiDB-lite"/>
    </source>
</evidence>
<comment type="similarity">
    <text evidence="1">Belongs to the glycosyltransferase 15 family.</text>
</comment>
<keyword evidence="4" id="KW-0812">Transmembrane</keyword>
<dbReference type="InterPro" id="IPR002685">
    <property type="entry name" value="Glyco_trans_15"/>
</dbReference>
<dbReference type="EMBL" id="JBBXMP010000929">
    <property type="protein sequence ID" value="KAL0056802.1"/>
    <property type="molecule type" value="Genomic_DNA"/>
</dbReference>
<dbReference type="PANTHER" id="PTHR31121:SF6">
    <property type="entry name" value="ALPHA-1,2 MANNOSYLTRANSFERASE KTR1"/>
    <property type="match status" value="1"/>
</dbReference>
<feature type="compositionally biased region" description="Polar residues" evidence="3">
    <location>
        <begin position="885"/>
        <end position="901"/>
    </location>
</feature>
<reference evidence="6 7" key="1">
    <citation type="submission" date="2024-05" db="EMBL/GenBank/DDBJ databases">
        <title>A draft genome resource for the thread blight pathogen Marasmius tenuissimus strain MS-2.</title>
        <authorList>
            <person name="Yulfo-Soto G.E."/>
            <person name="Baruah I.K."/>
            <person name="Amoako-Attah I."/>
            <person name="Bukari Y."/>
            <person name="Meinhardt L.W."/>
            <person name="Bailey B.A."/>
            <person name="Cohen S.P."/>
        </authorList>
    </citation>
    <scope>NUCLEOTIDE SEQUENCE [LARGE SCALE GENOMIC DNA]</scope>
    <source>
        <strain evidence="6 7">MS-2</strain>
    </source>
</reference>
<evidence type="ECO:0000256" key="5">
    <source>
        <dbReference type="SAM" id="SignalP"/>
    </source>
</evidence>
<feature type="transmembrane region" description="Helical" evidence="4">
    <location>
        <begin position="801"/>
        <end position="824"/>
    </location>
</feature>